<reference evidence="1 2" key="1">
    <citation type="journal article" date="2024" name="Plant Biotechnol. J.">
        <title>Genome and CRISPR/Cas9 system of a widespread forest tree (Populus alba) in the world.</title>
        <authorList>
            <person name="Liu Y.J."/>
            <person name="Jiang P.F."/>
            <person name="Han X.M."/>
            <person name="Li X.Y."/>
            <person name="Wang H.M."/>
            <person name="Wang Y.J."/>
            <person name="Wang X.X."/>
            <person name="Zeng Q.Y."/>
        </authorList>
    </citation>
    <scope>NUCLEOTIDE SEQUENCE [LARGE SCALE GENOMIC DNA]</scope>
    <source>
        <strain evidence="2">cv. PAL-ZL1</strain>
    </source>
</reference>
<dbReference type="EMBL" id="RCHU02000014">
    <property type="protein sequence ID" value="KAL3572926.1"/>
    <property type="molecule type" value="Genomic_DNA"/>
</dbReference>
<evidence type="ECO:0000313" key="2">
    <source>
        <dbReference type="Proteomes" id="UP000309997"/>
    </source>
</evidence>
<evidence type="ECO:0000313" key="1">
    <source>
        <dbReference type="EMBL" id="KAL3572926.1"/>
    </source>
</evidence>
<name>A0ACC4B3H6_POPAL</name>
<organism evidence="1 2">
    <name type="scientific">Populus alba</name>
    <name type="common">White poplar</name>
    <dbReference type="NCBI Taxonomy" id="43335"/>
    <lineage>
        <taxon>Eukaryota</taxon>
        <taxon>Viridiplantae</taxon>
        <taxon>Streptophyta</taxon>
        <taxon>Embryophyta</taxon>
        <taxon>Tracheophyta</taxon>
        <taxon>Spermatophyta</taxon>
        <taxon>Magnoliopsida</taxon>
        <taxon>eudicotyledons</taxon>
        <taxon>Gunneridae</taxon>
        <taxon>Pentapetalae</taxon>
        <taxon>rosids</taxon>
        <taxon>fabids</taxon>
        <taxon>Malpighiales</taxon>
        <taxon>Salicaceae</taxon>
        <taxon>Saliceae</taxon>
        <taxon>Populus</taxon>
    </lineage>
</organism>
<proteinExistence type="predicted"/>
<dbReference type="Proteomes" id="UP000309997">
    <property type="component" value="Unassembled WGS sequence"/>
</dbReference>
<keyword evidence="2" id="KW-1185">Reference proteome</keyword>
<gene>
    <name evidence="1" type="ORF">D5086_026830</name>
</gene>
<comment type="caution">
    <text evidence="1">The sequence shown here is derived from an EMBL/GenBank/DDBJ whole genome shotgun (WGS) entry which is preliminary data.</text>
</comment>
<protein>
    <submittedName>
        <fullName evidence="1">Uncharacterized protein</fullName>
    </submittedName>
</protein>
<accession>A0ACC4B3H6</accession>
<sequence length="241" mass="26264">MFERVKEEGVCPHDTTFVALLPVCVLNMVVEIGLELFQLNVETGLLVEVSEITKRMPFEPAWVLWVLLGACKIYGAVEMGNEVGRREFGPKHNSMEAYNNSTFSLGLRAGVTGFCMGGALSIASSVLVPEVDAVVAFYGVPSSQLADPAQAKAPVQAHFGELDNFVGFSDVTAAKALEEKLKASGIPYEVHIYPGNAHAFMNRSPEGVKRRKGMGLPDEDEASAELAWSRFTTWMTRYLSA</sequence>